<gene>
    <name evidence="1" type="ORF">BAV1337A</name>
</gene>
<evidence type="ECO:0000313" key="1">
    <source>
        <dbReference type="EMBL" id="CAJ48945.1"/>
    </source>
</evidence>
<protein>
    <submittedName>
        <fullName evidence="1">Phage protein</fullName>
    </submittedName>
</protein>
<reference evidence="1 2" key="1">
    <citation type="journal article" date="2006" name="J. Bacteriol.">
        <title>Comparison of the genome sequence of the poultry pathogen Bordetella avium with those of B. bronchiseptica, B. pertussis, and B. parapertussis reveals extensive diversity in surface structures associated with host interaction.</title>
        <authorList>
            <person name="Sebaihia M."/>
            <person name="Preston A."/>
            <person name="Maskell D.J."/>
            <person name="Kuzmiak H."/>
            <person name="Connell T.D."/>
            <person name="King N.D."/>
            <person name="Orndorff P.E."/>
            <person name="Miyamoto D.M."/>
            <person name="Thomson N.R."/>
            <person name="Harris D."/>
            <person name="Goble A."/>
            <person name="Lord A."/>
            <person name="Murphy L."/>
            <person name="Quail M.A."/>
            <person name="Rutter S."/>
            <person name="Squares R."/>
            <person name="Squares S."/>
            <person name="Woodward J."/>
            <person name="Parkhill J."/>
            <person name="Temple L.M."/>
        </authorList>
    </citation>
    <scope>NUCLEOTIDE SEQUENCE [LARGE SCALE GENOMIC DNA]</scope>
    <source>
        <strain evidence="1 2">197N</strain>
    </source>
</reference>
<dbReference type="AlphaFoldDB" id="Q2L2U4"/>
<organism evidence="1 2">
    <name type="scientific">Bordetella avium (strain 197N)</name>
    <dbReference type="NCBI Taxonomy" id="360910"/>
    <lineage>
        <taxon>Bacteria</taxon>
        <taxon>Pseudomonadati</taxon>
        <taxon>Pseudomonadota</taxon>
        <taxon>Betaproteobacteria</taxon>
        <taxon>Burkholderiales</taxon>
        <taxon>Alcaligenaceae</taxon>
        <taxon>Bordetella</taxon>
    </lineage>
</organism>
<dbReference type="HOGENOM" id="CLU_3005040_0_0_4"/>
<dbReference type="STRING" id="360910.BAV1337A"/>
<proteinExistence type="predicted"/>
<dbReference type="EMBL" id="AM167904">
    <property type="protein sequence ID" value="CAJ48945.1"/>
    <property type="molecule type" value="Genomic_DNA"/>
</dbReference>
<accession>Q2L2U4</accession>
<dbReference type="Proteomes" id="UP000001977">
    <property type="component" value="Chromosome"/>
</dbReference>
<sequence>MAKYALVEPLGRVAQVGATPFPVAALFRWIECSDDVEAEWTYVAGTFRPPVKTQAQ</sequence>
<evidence type="ECO:0000313" key="2">
    <source>
        <dbReference type="Proteomes" id="UP000001977"/>
    </source>
</evidence>
<keyword evidence="2" id="KW-1185">Reference proteome</keyword>
<dbReference type="KEGG" id="bav:BAV1337A"/>
<name>Q2L2U4_BORA1</name>